<keyword evidence="3" id="KW-1185">Reference proteome</keyword>
<evidence type="ECO:0000256" key="1">
    <source>
        <dbReference type="SAM" id="Phobius"/>
    </source>
</evidence>
<feature type="transmembrane region" description="Helical" evidence="1">
    <location>
        <begin position="91"/>
        <end position="107"/>
    </location>
</feature>
<evidence type="ECO:0000313" key="2">
    <source>
        <dbReference type="EMBL" id="REE01502.1"/>
    </source>
</evidence>
<keyword evidence="1" id="KW-0472">Membrane</keyword>
<feature type="transmembrane region" description="Helical" evidence="1">
    <location>
        <begin position="68"/>
        <end position="85"/>
    </location>
</feature>
<keyword evidence="1" id="KW-0812">Transmembrane</keyword>
<dbReference type="OrthoDB" id="1494520at2"/>
<comment type="caution">
    <text evidence="2">The sequence shown here is derived from an EMBL/GenBank/DDBJ whole genome shotgun (WGS) entry which is preliminary data.</text>
</comment>
<dbReference type="EMBL" id="QREG01000003">
    <property type="protein sequence ID" value="REE01502.1"/>
    <property type="molecule type" value="Genomic_DNA"/>
</dbReference>
<organism evidence="2 3">
    <name type="scientific">Marinoscillum furvescens DSM 4134</name>
    <dbReference type="NCBI Taxonomy" id="1122208"/>
    <lineage>
        <taxon>Bacteria</taxon>
        <taxon>Pseudomonadati</taxon>
        <taxon>Bacteroidota</taxon>
        <taxon>Cytophagia</taxon>
        <taxon>Cytophagales</taxon>
        <taxon>Reichenbachiellaceae</taxon>
        <taxon>Marinoscillum</taxon>
    </lineage>
</organism>
<keyword evidence="1" id="KW-1133">Transmembrane helix</keyword>
<protein>
    <submittedName>
        <fullName evidence="2">Uncharacterized protein</fullName>
    </submittedName>
</protein>
<gene>
    <name evidence="2" type="ORF">C7460_10318</name>
</gene>
<name>A0A3D9L8W7_MARFU</name>
<accession>A0A3D9L8W7</accession>
<dbReference type="RefSeq" id="WP_115866796.1">
    <property type="nucleotide sequence ID" value="NZ_QREG01000003.1"/>
</dbReference>
<reference evidence="2 3" key="1">
    <citation type="submission" date="2018-07" db="EMBL/GenBank/DDBJ databases">
        <title>Genomic Encyclopedia of Type Strains, Phase IV (KMG-IV): sequencing the most valuable type-strain genomes for metagenomic binning, comparative biology and taxonomic classification.</title>
        <authorList>
            <person name="Goeker M."/>
        </authorList>
    </citation>
    <scope>NUCLEOTIDE SEQUENCE [LARGE SCALE GENOMIC DNA]</scope>
    <source>
        <strain evidence="2 3">DSM 4134</strain>
    </source>
</reference>
<proteinExistence type="predicted"/>
<sequence>MRFPSFIKVSKYRRFGIEPRYYDPIKEEIEERTARIKQEMKAGESTPGYVPGRINFERKTESIPNSSFLQLLIAAVLGTTVIGWLYFGNQVFYALWLVVPVYLYFRLKKKNSRSAQ</sequence>
<evidence type="ECO:0000313" key="3">
    <source>
        <dbReference type="Proteomes" id="UP000256779"/>
    </source>
</evidence>
<dbReference type="Proteomes" id="UP000256779">
    <property type="component" value="Unassembled WGS sequence"/>
</dbReference>
<dbReference type="AlphaFoldDB" id="A0A3D9L8W7"/>